<sequence length="558" mass="59198">MAPPASAPSTSSPASSPASSPSLQDVYALLRSVVKPEWRDIPDTASEEWKKRFRELVDAEKPVSSAPPGPADRPAAPSAPSVSSSLADGSFLRALPREFQLHLLVKISSVLETPWLVAQKRLEGIKEAEKARPLTLDEVVTYARRLGGSTAAPPETSNISDVVAHQSVYPAFHFLPYPSMEELQESRLGFLASKPFDRVCFPPEMRSKWTVRAPRRCRDETVDTLAQTGDETRPERLSTERKVAGYEVRLVCQTPGAQIVYCVFDGWMAPNALPPQTLWRETAYSPQEPLFLSAPFPKTLLARAMKPPLQPSRPALLRLNPRGVGSGGTRSAEQPPRRPDAAPSSAAAGPSSQAPGRTSEQGRGARAEWESRGRDAQAKRDRDGSARAGGDACEKPHGRSESELGREGGGSAVPRAGSGRETPQAAGKDRSATASGEALADAAGPDRTQPPTPAAPQASHPTKPPSPEGPSQGGAASDRAGGPDLSTGGGASGRAPQGSRDASMGGSATFQGLMLGSTRRKRREETLQRREVQESSGSADSSSSGEDSSDEEDERKGE</sequence>
<dbReference type="AlphaFoldDB" id="F0VK59"/>
<evidence type="ECO:0000313" key="4">
    <source>
        <dbReference type="Proteomes" id="UP000007494"/>
    </source>
</evidence>
<name>F0VK59_NEOCL</name>
<reference evidence="3" key="4">
    <citation type="journal article" date="2015" name="PLoS ONE">
        <title>Comprehensive Evaluation of Toxoplasma gondii VEG and Neospora caninum LIV Genomes with Tachyzoite Stage Transcriptome and Proteome Defines Novel Transcript Features.</title>
        <authorList>
            <person name="Ramaprasad A."/>
            <person name="Mourier T."/>
            <person name="Naeem R."/>
            <person name="Malas T.B."/>
            <person name="Moussa E."/>
            <person name="Panigrahi A."/>
            <person name="Vermont S.J."/>
            <person name="Otto T.D."/>
            <person name="Wastling J."/>
            <person name="Pain A."/>
        </authorList>
    </citation>
    <scope>NUCLEOTIDE SEQUENCE</scope>
    <source>
        <strain evidence="3">Liverpool</strain>
    </source>
</reference>
<feature type="compositionally biased region" description="Low complexity" evidence="1">
    <location>
        <begin position="72"/>
        <end position="82"/>
    </location>
</feature>
<feature type="region of interest" description="Disordered" evidence="1">
    <location>
        <begin position="58"/>
        <end position="82"/>
    </location>
</feature>
<reference evidence="2" key="2">
    <citation type="submission" date="2011-03" db="EMBL/GenBank/DDBJ databases">
        <title>Comparative genomics and transcriptomics of Neospora caninum and Toxoplasma gondii.</title>
        <authorList>
            <person name="Reid A.J."/>
            <person name="Sohal A."/>
            <person name="Harris D."/>
            <person name="Quail M."/>
            <person name="Sanders M."/>
            <person name="Berriman M."/>
            <person name="Wastling J.M."/>
            <person name="Pain A."/>
        </authorList>
    </citation>
    <scope>NUCLEOTIDE SEQUENCE</scope>
    <source>
        <strain evidence="2">Liverpool</strain>
    </source>
</reference>
<dbReference type="InParanoid" id="F0VK59"/>
<feature type="compositionally biased region" description="Acidic residues" evidence="1">
    <location>
        <begin position="547"/>
        <end position="558"/>
    </location>
</feature>
<gene>
    <name evidence="3" type="ORF">BN1204_048890</name>
    <name evidence="2" type="ORF">NCLIV_048890</name>
</gene>
<feature type="compositionally biased region" description="Basic and acidic residues" evidence="1">
    <location>
        <begin position="392"/>
        <end position="406"/>
    </location>
</feature>
<dbReference type="OMA" id="RVCFPPE"/>
<feature type="compositionally biased region" description="Low complexity" evidence="1">
    <location>
        <begin position="341"/>
        <end position="356"/>
    </location>
</feature>
<feature type="compositionally biased region" description="Low complexity" evidence="1">
    <location>
        <begin position="534"/>
        <end position="546"/>
    </location>
</feature>
<dbReference type="EMBL" id="LN714485">
    <property type="protein sequence ID" value="CEL69172.1"/>
    <property type="molecule type" value="Genomic_DNA"/>
</dbReference>
<feature type="compositionally biased region" description="Basic and acidic residues" evidence="1">
    <location>
        <begin position="523"/>
        <end position="533"/>
    </location>
</feature>
<evidence type="ECO:0000256" key="1">
    <source>
        <dbReference type="SAM" id="MobiDB-lite"/>
    </source>
</evidence>
<dbReference type="GeneID" id="13442391"/>
<proteinExistence type="predicted"/>
<reference evidence="4" key="3">
    <citation type="journal article" date="2012" name="PLoS Pathog.">
        <title>Comparative genomics of the apicomplexan parasites Toxoplasma gondii and Neospora caninum: Coccidia differing in host range and transmission strategy.</title>
        <authorList>
            <person name="Reid A.J."/>
            <person name="Vermont S.J."/>
            <person name="Cotton J.A."/>
            <person name="Harris D."/>
            <person name="Hill-Cawthorne G.A."/>
            <person name="Konen-Waisman S."/>
            <person name="Latham S.M."/>
            <person name="Mourier T."/>
            <person name="Norton R."/>
            <person name="Quail M.A."/>
            <person name="Sanders M."/>
            <person name="Shanmugam D."/>
            <person name="Sohal A."/>
            <person name="Wasmuth J.D."/>
            <person name="Brunk B."/>
            <person name="Grigg M.E."/>
            <person name="Howard J.C."/>
            <person name="Parkinson J."/>
            <person name="Roos D.S."/>
            <person name="Trees A.J."/>
            <person name="Berriman M."/>
            <person name="Pain A."/>
            <person name="Wastling J.M."/>
        </authorList>
    </citation>
    <scope>NUCLEOTIDE SEQUENCE [LARGE SCALE GENOMIC DNA]</scope>
    <source>
        <strain evidence="4">Liverpool</strain>
    </source>
</reference>
<protein>
    <submittedName>
        <fullName evidence="3">Mediator complex subunit MED4</fullName>
    </submittedName>
</protein>
<dbReference type="eggNOG" id="ENOG502ST7C">
    <property type="taxonomic scope" value="Eukaryota"/>
</dbReference>
<keyword evidence="4" id="KW-1185">Reference proteome</keyword>
<dbReference type="EMBL" id="FR823391">
    <property type="protein sequence ID" value="CBZ54460.1"/>
    <property type="molecule type" value="Genomic_DNA"/>
</dbReference>
<feature type="compositionally biased region" description="Basic and acidic residues" evidence="1">
    <location>
        <begin position="363"/>
        <end position="385"/>
    </location>
</feature>
<dbReference type="VEuPathDB" id="ToxoDB:NCLIV_048890"/>
<dbReference type="OrthoDB" id="345964at2759"/>
<feature type="compositionally biased region" description="Low complexity" evidence="1">
    <location>
        <begin position="7"/>
        <end position="22"/>
    </location>
</feature>
<evidence type="ECO:0000313" key="2">
    <source>
        <dbReference type="EMBL" id="CBZ54460.1"/>
    </source>
</evidence>
<dbReference type="Proteomes" id="UP000007494">
    <property type="component" value="Chromosome X"/>
</dbReference>
<accession>F0VK59</accession>
<dbReference type="RefSeq" id="XP_003884490.1">
    <property type="nucleotide sequence ID" value="XM_003884441.1"/>
</dbReference>
<feature type="region of interest" description="Disordered" evidence="1">
    <location>
        <begin position="1"/>
        <end position="22"/>
    </location>
</feature>
<evidence type="ECO:0000313" key="3">
    <source>
        <dbReference type="EMBL" id="CEL69172.1"/>
    </source>
</evidence>
<organism evidence="2 4">
    <name type="scientific">Neospora caninum (strain Liverpool)</name>
    <dbReference type="NCBI Taxonomy" id="572307"/>
    <lineage>
        <taxon>Eukaryota</taxon>
        <taxon>Sar</taxon>
        <taxon>Alveolata</taxon>
        <taxon>Apicomplexa</taxon>
        <taxon>Conoidasida</taxon>
        <taxon>Coccidia</taxon>
        <taxon>Eucoccidiorida</taxon>
        <taxon>Eimeriorina</taxon>
        <taxon>Sarcocystidae</taxon>
        <taxon>Neospora</taxon>
    </lineage>
</organism>
<feature type="region of interest" description="Disordered" evidence="1">
    <location>
        <begin position="308"/>
        <end position="558"/>
    </location>
</feature>
<reference evidence="2" key="1">
    <citation type="submission" date="2011-02" db="EMBL/GenBank/DDBJ databases">
        <authorList>
            <person name="Aslett M."/>
        </authorList>
    </citation>
    <scope>NUCLEOTIDE SEQUENCE</scope>
    <source>
        <strain evidence="2">Liverpool</strain>
    </source>
</reference>